<dbReference type="InterPro" id="IPR047728">
    <property type="entry name" value="LipDrop-assoc"/>
</dbReference>
<reference evidence="2 3" key="1">
    <citation type="journal article" date="2014" name="Genome Announc.">
        <title>Draft Genome Sequence of Propane- and Butane-Oxidizing Actinobacterium Rhodococcus ruber IEGM 231.</title>
        <authorList>
            <person name="Ivshina I.B."/>
            <person name="Kuyukina M.S."/>
            <person name="Krivoruchko A.V."/>
            <person name="Barbe V."/>
            <person name="Fischer C."/>
        </authorList>
    </citation>
    <scope>NUCLEOTIDE SEQUENCE [LARGE SCALE GENOMIC DNA]</scope>
</reference>
<dbReference type="Proteomes" id="UP000042997">
    <property type="component" value="Unassembled WGS sequence"/>
</dbReference>
<dbReference type="AlphaFoldDB" id="A0A098BTQ4"/>
<proteinExistence type="predicted"/>
<accession>A0A098BTQ4</accession>
<dbReference type="eggNOG" id="ENOG50334VK">
    <property type="taxonomic scope" value="Bacteria"/>
</dbReference>
<evidence type="ECO:0000313" key="3">
    <source>
        <dbReference type="Proteomes" id="UP000042997"/>
    </source>
</evidence>
<dbReference type="RefSeq" id="WP_010592859.1">
    <property type="nucleotide sequence ID" value="NZ_CP023714.1"/>
</dbReference>
<dbReference type="KEGG" id="rrz:CS378_22845"/>
<evidence type="ECO:0000313" key="2">
    <source>
        <dbReference type="EMBL" id="CDZ92124.1"/>
    </source>
</evidence>
<evidence type="ECO:0000256" key="1">
    <source>
        <dbReference type="SAM" id="MobiDB-lite"/>
    </source>
</evidence>
<protein>
    <submittedName>
        <fullName evidence="2">Uncharacterized protein</fullName>
    </submittedName>
</protein>
<feature type="compositionally biased region" description="Basic residues" evidence="1">
    <location>
        <begin position="166"/>
        <end position="179"/>
    </location>
</feature>
<organism evidence="2 3">
    <name type="scientific">Rhodococcus ruber</name>
    <dbReference type="NCBI Taxonomy" id="1830"/>
    <lineage>
        <taxon>Bacteria</taxon>
        <taxon>Bacillati</taxon>
        <taxon>Actinomycetota</taxon>
        <taxon>Actinomycetes</taxon>
        <taxon>Mycobacteriales</taxon>
        <taxon>Nocardiaceae</taxon>
        <taxon>Rhodococcus</taxon>
    </lineage>
</organism>
<feature type="region of interest" description="Disordered" evidence="1">
    <location>
        <begin position="110"/>
        <end position="179"/>
    </location>
</feature>
<name>A0A098BTQ4_9NOCA</name>
<feature type="compositionally biased region" description="Low complexity" evidence="1">
    <location>
        <begin position="137"/>
        <end position="165"/>
    </location>
</feature>
<sequence length="251" mass="25735">MIRPPFMARVAAGLAVTAYEETLKLPSTAVALPMTTVSQILQTTMRIQQTMTSLAIKGDQLFELLGAAPAEAPSWATFDDDAEPVGIAEPSTAGAPGRFALYSMPPATEAAVPVPTDSRAGKSAGAGTEGSGPRAGAESTAESTAAKISAGTTAAGGDADTTATKPAKKAAKAPAKKTAKKAAAGSAAGAELPEIVELLDYPSLTLAQLRARMRTLSVEDLRALLEYESATRARDPFETMLSNRIANASTK</sequence>
<dbReference type="OrthoDB" id="3544242at2"/>
<gene>
    <name evidence="2" type="ORF">RHRU231_930003</name>
</gene>
<dbReference type="NCBIfam" id="NF033649">
    <property type="entry name" value="LipDrop_Rv1109c"/>
    <property type="match status" value="1"/>
</dbReference>
<dbReference type="EMBL" id="CCSD01000109">
    <property type="protein sequence ID" value="CDZ92124.1"/>
    <property type="molecule type" value="Genomic_DNA"/>
</dbReference>